<accession>A0A3S8ZSP3</accession>
<gene>
    <name evidence="1" type="ORF">EJO50_08265</name>
</gene>
<sequence length="89" mass="9891">MSTSYPFSLLNLSSDEQRVCALLQKQRQCTSAELISKAGVSNPNAVIDGINQQLLASHSQWFIQCSATRSLGRQSVAPVGYYRLLRKLF</sequence>
<proteinExistence type="predicted"/>
<dbReference type="Proteomes" id="UP000282438">
    <property type="component" value="Chromosome"/>
</dbReference>
<name>A0A3S8ZSP3_9NEIS</name>
<dbReference type="AlphaFoldDB" id="A0A3S8ZSP3"/>
<reference evidence="1 2" key="1">
    <citation type="submission" date="2018-12" db="EMBL/GenBank/DDBJ databases">
        <title>Complete genome sequence of Iodobacter sp. H11R3.</title>
        <authorList>
            <person name="Bae J.-W."/>
        </authorList>
    </citation>
    <scope>NUCLEOTIDE SEQUENCE [LARGE SCALE GENOMIC DNA]</scope>
    <source>
        <strain evidence="1 2">H11R3</strain>
    </source>
</reference>
<dbReference type="RefSeq" id="WP_125973217.1">
    <property type="nucleotide sequence ID" value="NZ_CP034433.1"/>
</dbReference>
<dbReference type="EMBL" id="CP034433">
    <property type="protein sequence ID" value="AZN36488.1"/>
    <property type="molecule type" value="Genomic_DNA"/>
</dbReference>
<protein>
    <submittedName>
        <fullName evidence="1">Uncharacterized protein</fullName>
    </submittedName>
</protein>
<dbReference type="OrthoDB" id="8591590at2"/>
<keyword evidence="2" id="KW-1185">Reference proteome</keyword>
<evidence type="ECO:0000313" key="2">
    <source>
        <dbReference type="Proteomes" id="UP000282438"/>
    </source>
</evidence>
<evidence type="ECO:0000313" key="1">
    <source>
        <dbReference type="EMBL" id="AZN36488.1"/>
    </source>
</evidence>
<organism evidence="1 2">
    <name type="scientific">Iodobacter ciconiae</name>
    <dbReference type="NCBI Taxonomy" id="2496266"/>
    <lineage>
        <taxon>Bacteria</taxon>
        <taxon>Pseudomonadati</taxon>
        <taxon>Pseudomonadota</taxon>
        <taxon>Betaproteobacteria</taxon>
        <taxon>Neisseriales</taxon>
        <taxon>Chitinibacteraceae</taxon>
        <taxon>Iodobacter</taxon>
    </lineage>
</organism>
<dbReference type="KEGG" id="iod:EJO50_08265"/>